<keyword evidence="2" id="KW-0732">Signal</keyword>
<evidence type="ECO:0000313" key="4">
    <source>
        <dbReference type="Proteomes" id="UP000218231"/>
    </source>
</evidence>
<protein>
    <submittedName>
        <fullName evidence="3">Uncharacterized protein</fullName>
    </submittedName>
</protein>
<feature type="chain" id="PRO_5012177834" evidence="2">
    <location>
        <begin position="21"/>
        <end position="148"/>
    </location>
</feature>
<feature type="signal peptide" evidence="2">
    <location>
        <begin position="1"/>
        <end position="20"/>
    </location>
</feature>
<reference evidence="3 4" key="1">
    <citation type="journal article" date="2017" name="Curr. Biol.">
        <title>Genome architecture and evolution of a unichromosomal asexual nematode.</title>
        <authorList>
            <person name="Fradin H."/>
            <person name="Zegar C."/>
            <person name="Gutwein M."/>
            <person name="Lucas J."/>
            <person name="Kovtun M."/>
            <person name="Corcoran D."/>
            <person name="Baugh L.R."/>
            <person name="Kiontke K."/>
            <person name="Gunsalus K."/>
            <person name="Fitch D.H."/>
            <person name="Piano F."/>
        </authorList>
    </citation>
    <scope>NUCLEOTIDE SEQUENCE [LARGE SCALE GENOMIC DNA]</scope>
    <source>
        <strain evidence="3">PF1309</strain>
    </source>
</reference>
<feature type="compositionally biased region" description="Low complexity" evidence="1">
    <location>
        <begin position="39"/>
        <end position="52"/>
    </location>
</feature>
<sequence length="148" mass="15153">MKNLLVYSAVLIQWCTFVHSCIRTVPSPDITTISPTLPTEGTTGAEETTESTTAMVTTVKETTEPTTEAPTTTTSTTTTSTTTTSTTTASTTTTSTTLAACGGTCTANQVTIGATDPTTGAHPFDPAAPMPGVDGNGCSTLLYSCREV</sequence>
<evidence type="ECO:0000256" key="1">
    <source>
        <dbReference type="SAM" id="MobiDB-lite"/>
    </source>
</evidence>
<dbReference type="EMBL" id="LIAE01010390">
    <property type="protein sequence ID" value="PAV62010.1"/>
    <property type="molecule type" value="Genomic_DNA"/>
</dbReference>
<gene>
    <name evidence="3" type="ORF">WR25_00577</name>
</gene>
<keyword evidence="4" id="KW-1185">Reference proteome</keyword>
<feature type="region of interest" description="Disordered" evidence="1">
    <location>
        <begin position="59"/>
        <end position="89"/>
    </location>
</feature>
<proteinExistence type="predicted"/>
<evidence type="ECO:0000256" key="2">
    <source>
        <dbReference type="SAM" id="SignalP"/>
    </source>
</evidence>
<dbReference type="Proteomes" id="UP000218231">
    <property type="component" value="Unassembled WGS sequence"/>
</dbReference>
<organism evidence="3 4">
    <name type="scientific">Diploscapter pachys</name>
    <dbReference type="NCBI Taxonomy" id="2018661"/>
    <lineage>
        <taxon>Eukaryota</taxon>
        <taxon>Metazoa</taxon>
        <taxon>Ecdysozoa</taxon>
        <taxon>Nematoda</taxon>
        <taxon>Chromadorea</taxon>
        <taxon>Rhabditida</taxon>
        <taxon>Rhabditina</taxon>
        <taxon>Rhabditomorpha</taxon>
        <taxon>Rhabditoidea</taxon>
        <taxon>Rhabditidae</taxon>
        <taxon>Diploscapter</taxon>
    </lineage>
</organism>
<comment type="caution">
    <text evidence="3">The sequence shown here is derived from an EMBL/GenBank/DDBJ whole genome shotgun (WGS) entry which is preliminary data.</text>
</comment>
<evidence type="ECO:0000313" key="3">
    <source>
        <dbReference type="EMBL" id="PAV62010.1"/>
    </source>
</evidence>
<dbReference type="AlphaFoldDB" id="A0A2A2JJV2"/>
<name>A0A2A2JJV2_9BILA</name>
<feature type="region of interest" description="Disordered" evidence="1">
    <location>
        <begin position="33"/>
        <end position="52"/>
    </location>
</feature>
<accession>A0A2A2JJV2</accession>